<proteinExistence type="predicted"/>
<dbReference type="EMBL" id="AUWU02000005">
    <property type="protein sequence ID" value="KAH0572709.1"/>
    <property type="molecule type" value="Genomic_DNA"/>
</dbReference>
<dbReference type="EMBL" id="KI546111">
    <property type="protein sequence ID" value="EST44744.1"/>
    <property type="molecule type" value="Genomic_DNA"/>
</dbReference>
<dbReference type="AlphaFoldDB" id="V6LVC1"/>
<evidence type="ECO:0000313" key="1">
    <source>
        <dbReference type="EMBL" id="EST44744.1"/>
    </source>
</evidence>
<name>V6LVC1_9EUKA</name>
<sequence>MEQKFLVATKEHQIKILGQLPYQLTQFSNENKQVEYRIHSSKSATDFPLVSASAPGLCMISSLTCTQILRSDIFSTNTPSVHFDSNNIPIVTTENGYIAQYPLSLQHIPQKFLPNEHYMIHLALNEKLAGTQTNQGRVIYDDGTIIYIKEKFNLLNLVKKSLFGNDTDLLAQPPLILQEMLKTRNQAFKKKDKINKRSMKDTSDPLYFEIFEKMEKSVVQELQIEAEKVQLEEDLVLQQKQFNSLQVILSEQQITVIYNQFQKKIIKLQDLFSACPTFSFISRSSFTSFSQEGTRKLDNITHYFIPFDITYQQPQIQNMETSKNLIITQYTILTLMIPRSDLSTSKFVLLTATFVNKKLNLTFTTQQNQSLSKSALNTSKININQETSIDQINEYFTNYSYSTQRVLKLSQFPNLSPVLLSTNYNFLLCFDSKIIQFQLEIQNFDHKISVNQVNFDEILQKIVKKPLIERRRILSRIPSEYRNIASELIGMRKLLMFESNGQDRGPTTLRIQNKLEKLFFTQTYANSVHFQLQNCREIIFDEKKEKLNQSVNLLKSVRFSEFSLAKSIFDDKKEEKGLENIIFPSVSAFCLLPMEQIKNNQLLLKNAISSSVFCIMQKSEKTFLISANFNDFSRIKSMLNKNENITAKYVLRSFSAKTNFNYKDMSVQQLLQINFQNYLRNEVLLPMNPEQISSQDIEVLIQQLAKKSVIDYKSDSNWARQVNIFELKSGEKQLLDHQKLLNQYRSANLSKQRDILLLIYFLGEINIYNQLPSVTKQLIRQFFDATSGVDSILSVLIDNIYINIDHVCHFEYEISKNFEFLSKNSAHSDVIFMRNQISEKLSPFEAGLSNLFIQVDNDLFFLKSLQQLLQNQPQNGLYQQLTGSYIQVILSQRLQNLSSLDIISLADHPTWIFSALPILQQLLNTFINQFNINSLNILDGFLFLNYIYTSQTDQVQQFYETRNRFFQVINYNEETSHQVCRIFARYHDFSSFSRVACQKIKSLTFKQLAETIIFGEFQSLNEIIQSENLSICSLENAIEKIGLTPKNIFDSNIREILEEVISEKDTFYLLENVETVISCLIESLQSVGRLVNSAVLRSCLGQKQVVGNAVEKCYRALEQKE</sequence>
<reference evidence="2" key="2">
    <citation type="submission" date="2020-12" db="EMBL/GenBank/DDBJ databases">
        <title>New Spironucleus salmonicida genome in near-complete chromosomes.</title>
        <authorList>
            <person name="Xu F."/>
            <person name="Kurt Z."/>
            <person name="Jimenez-Gonzalez A."/>
            <person name="Astvaldsson A."/>
            <person name="Andersson J.O."/>
            <person name="Svard S.G."/>
        </authorList>
    </citation>
    <scope>NUCLEOTIDE SEQUENCE</scope>
    <source>
        <strain evidence="2">ATCC 50377</strain>
    </source>
</reference>
<keyword evidence="3" id="KW-1185">Reference proteome</keyword>
<protein>
    <submittedName>
        <fullName evidence="1">Uncharacterized protein</fullName>
    </submittedName>
</protein>
<evidence type="ECO:0000313" key="2">
    <source>
        <dbReference type="EMBL" id="KAH0572709.1"/>
    </source>
</evidence>
<reference evidence="1 2" key="1">
    <citation type="journal article" date="2014" name="PLoS Genet.">
        <title>The Genome of Spironucleus salmonicida Highlights a Fish Pathogen Adapted to Fluctuating Environments.</title>
        <authorList>
            <person name="Xu F."/>
            <person name="Jerlstrom-Hultqvist J."/>
            <person name="Einarsson E."/>
            <person name="Astvaldsson A."/>
            <person name="Svard S.G."/>
            <person name="Andersson J.O."/>
        </authorList>
    </citation>
    <scope>NUCLEOTIDE SEQUENCE</scope>
    <source>
        <strain evidence="2">ATCC 50377</strain>
    </source>
</reference>
<accession>V6LVC1</accession>
<organism evidence="1">
    <name type="scientific">Spironucleus salmonicida</name>
    <dbReference type="NCBI Taxonomy" id="348837"/>
    <lineage>
        <taxon>Eukaryota</taxon>
        <taxon>Metamonada</taxon>
        <taxon>Diplomonadida</taxon>
        <taxon>Hexamitidae</taxon>
        <taxon>Hexamitinae</taxon>
        <taxon>Spironucleus</taxon>
    </lineage>
</organism>
<gene>
    <name evidence="1" type="ORF">SS50377_15364</name>
    <name evidence="2" type="ORF">SS50377_24821</name>
</gene>
<dbReference type="VEuPathDB" id="GiardiaDB:SS50377_24821"/>
<evidence type="ECO:0000313" key="3">
    <source>
        <dbReference type="Proteomes" id="UP000018208"/>
    </source>
</evidence>
<dbReference type="Proteomes" id="UP000018208">
    <property type="component" value="Unassembled WGS sequence"/>
</dbReference>